<dbReference type="InterPro" id="IPR019593">
    <property type="entry name" value="Spore_coat_protein_Z/Y"/>
</dbReference>
<reference evidence="1 2" key="1">
    <citation type="submission" date="2018-01" db="EMBL/GenBank/DDBJ databases">
        <title>The whole genome sequencing and assembly of Halobacillus litoralis ERB031 strain.</title>
        <authorList>
            <person name="Lee S.-J."/>
            <person name="Park M.-K."/>
            <person name="Kim J.-Y."/>
            <person name="Lee Y.-J."/>
            <person name="Yi H."/>
            <person name="Bahn Y.-S."/>
            <person name="Kim J.F."/>
            <person name="Lee D.-W."/>
        </authorList>
    </citation>
    <scope>NUCLEOTIDE SEQUENCE [LARGE SCALE GENOMIC DNA]</scope>
    <source>
        <strain evidence="1 2">ERB 031</strain>
    </source>
</reference>
<proteinExistence type="predicted"/>
<organism evidence="1 2">
    <name type="scientific">Halobacillus litoralis</name>
    <dbReference type="NCBI Taxonomy" id="45668"/>
    <lineage>
        <taxon>Bacteria</taxon>
        <taxon>Bacillati</taxon>
        <taxon>Bacillota</taxon>
        <taxon>Bacilli</taxon>
        <taxon>Bacillales</taxon>
        <taxon>Bacillaceae</taxon>
        <taxon>Halobacillus</taxon>
    </lineage>
</organism>
<dbReference type="RefSeq" id="WP_128524515.1">
    <property type="nucleotide sequence ID" value="NZ_CANLVY010000002.1"/>
</dbReference>
<dbReference type="OrthoDB" id="1655185at2"/>
<dbReference type="EMBL" id="CP026118">
    <property type="protein sequence ID" value="QAS52223.1"/>
    <property type="molecule type" value="Genomic_DNA"/>
</dbReference>
<evidence type="ECO:0000313" key="2">
    <source>
        <dbReference type="Proteomes" id="UP000287756"/>
    </source>
</evidence>
<dbReference type="Proteomes" id="UP000287756">
    <property type="component" value="Chromosome"/>
</dbReference>
<evidence type="ECO:0000313" key="1">
    <source>
        <dbReference type="EMBL" id="QAS52223.1"/>
    </source>
</evidence>
<dbReference type="Pfam" id="PF10612">
    <property type="entry name" value="Spore-coat_CotZ"/>
    <property type="match status" value="1"/>
</dbReference>
<name>A0A410MC18_9BACI</name>
<protein>
    <submittedName>
        <fullName evidence="1">Spore coat protein</fullName>
    </submittedName>
</protein>
<gene>
    <name evidence="1" type="ORF">HLI_08260</name>
</gene>
<dbReference type="AlphaFoldDB" id="A0A410MC18"/>
<dbReference type="KEGG" id="hli:HLI_08260"/>
<accession>A0A410MC18</accession>
<keyword evidence="1" id="KW-0167">Capsid protein</keyword>
<sequence length="188" mass="21070">MCVKNYDNDYHSDGGKGRKDKCCDKKNDKGMMKHYKNCVEDVLEAILFAQKKATRDDCTTGCKQSIDELLGKKKVKKNTIPFILYCGCKPFEGTGVTTYSCHSKREKLKCVNTHVFKIKALEKECAVLELLAFKSDLRGHKHCQPKHGNSVCKQIDDKHLDDLVGTGICITVDLSCFCAVTCLPAVRL</sequence>
<keyword evidence="1" id="KW-0946">Virion</keyword>